<evidence type="ECO:0000313" key="2">
    <source>
        <dbReference type="EMBL" id="QDT55082.1"/>
    </source>
</evidence>
<name>A0A517SG31_9PLAN</name>
<dbReference type="Pfam" id="PF01809">
    <property type="entry name" value="YidD"/>
    <property type="match status" value="1"/>
</dbReference>
<dbReference type="EMBL" id="CP036271">
    <property type="protein sequence ID" value="QDT55082.1"/>
    <property type="molecule type" value="Genomic_DNA"/>
</dbReference>
<dbReference type="FunCoup" id="A0A517SG31">
    <property type="interactions" value="263"/>
</dbReference>
<sequence length="94" mass="10685">MSDAVDRPESGEESGRELNWRHPADWLALVLIVLVRIYQLTLSPIFGRQCRFEPSCSRYFIGAVRKYGAVVGSWKGICRIGRCHPWHPGGYDPP</sequence>
<gene>
    <name evidence="2" type="primary">yidD</name>
    <name evidence="2" type="ORF">Pan44_31230</name>
</gene>
<comment type="subcellular location">
    <subcellularLocation>
        <location evidence="1">Cell membrane</location>
        <topology evidence="1">Peripheral membrane protein</topology>
        <orientation evidence="1">Cytoplasmic side</orientation>
    </subcellularLocation>
</comment>
<evidence type="ECO:0000313" key="3">
    <source>
        <dbReference type="Proteomes" id="UP000315700"/>
    </source>
</evidence>
<organism evidence="2 3">
    <name type="scientific">Caulifigura coniformis</name>
    <dbReference type="NCBI Taxonomy" id="2527983"/>
    <lineage>
        <taxon>Bacteria</taxon>
        <taxon>Pseudomonadati</taxon>
        <taxon>Planctomycetota</taxon>
        <taxon>Planctomycetia</taxon>
        <taxon>Planctomycetales</taxon>
        <taxon>Planctomycetaceae</taxon>
        <taxon>Caulifigura</taxon>
    </lineage>
</organism>
<evidence type="ECO:0000256" key="1">
    <source>
        <dbReference type="HAMAP-Rule" id="MF_00386"/>
    </source>
</evidence>
<comment type="similarity">
    <text evidence="1">Belongs to the UPF0161 family.</text>
</comment>
<accession>A0A517SG31</accession>
<dbReference type="SMART" id="SM01234">
    <property type="entry name" value="Haemolytic"/>
    <property type="match status" value="1"/>
</dbReference>
<protein>
    <recommendedName>
        <fullName evidence="1">Putative membrane protein insertion efficiency factor</fullName>
    </recommendedName>
</protein>
<keyword evidence="1" id="KW-1003">Cell membrane</keyword>
<dbReference type="PANTHER" id="PTHR33383">
    <property type="entry name" value="MEMBRANE PROTEIN INSERTION EFFICIENCY FACTOR-RELATED"/>
    <property type="match status" value="1"/>
</dbReference>
<dbReference type="InterPro" id="IPR002696">
    <property type="entry name" value="Membr_insert_effic_factor_YidD"/>
</dbReference>
<reference evidence="2 3" key="1">
    <citation type="submission" date="2019-02" db="EMBL/GenBank/DDBJ databases">
        <title>Deep-cultivation of Planctomycetes and their phenomic and genomic characterization uncovers novel biology.</title>
        <authorList>
            <person name="Wiegand S."/>
            <person name="Jogler M."/>
            <person name="Boedeker C."/>
            <person name="Pinto D."/>
            <person name="Vollmers J."/>
            <person name="Rivas-Marin E."/>
            <person name="Kohn T."/>
            <person name="Peeters S.H."/>
            <person name="Heuer A."/>
            <person name="Rast P."/>
            <person name="Oberbeckmann S."/>
            <person name="Bunk B."/>
            <person name="Jeske O."/>
            <person name="Meyerdierks A."/>
            <person name="Storesund J.E."/>
            <person name="Kallscheuer N."/>
            <person name="Luecker S."/>
            <person name="Lage O.M."/>
            <person name="Pohl T."/>
            <person name="Merkel B.J."/>
            <person name="Hornburger P."/>
            <person name="Mueller R.-W."/>
            <person name="Bruemmer F."/>
            <person name="Labrenz M."/>
            <person name="Spormann A.M."/>
            <person name="Op den Camp H."/>
            <person name="Overmann J."/>
            <person name="Amann R."/>
            <person name="Jetten M.S.M."/>
            <person name="Mascher T."/>
            <person name="Medema M.H."/>
            <person name="Devos D.P."/>
            <person name="Kaster A.-K."/>
            <person name="Ovreas L."/>
            <person name="Rohde M."/>
            <person name="Galperin M.Y."/>
            <person name="Jogler C."/>
        </authorList>
    </citation>
    <scope>NUCLEOTIDE SEQUENCE [LARGE SCALE GENOMIC DNA]</scope>
    <source>
        <strain evidence="2 3">Pan44</strain>
    </source>
</reference>
<dbReference type="InParanoid" id="A0A517SG31"/>
<dbReference type="PANTHER" id="PTHR33383:SF1">
    <property type="entry name" value="MEMBRANE PROTEIN INSERTION EFFICIENCY FACTOR-RELATED"/>
    <property type="match status" value="1"/>
</dbReference>
<dbReference type="RefSeq" id="WP_145030875.1">
    <property type="nucleotide sequence ID" value="NZ_CP036271.1"/>
</dbReference>
<dbReference type="GO" id="GO:0005886">
    <property type="term" value="C:plasma membrane"/>
    <property type="evidence" value="ECO:0007669"/>
    <property type="project" value="UniProtKB-SubCell"/>
</dbReference>
<keyword evidence="1" id="KW-0472">Membrane</keyword>
<proteinExistence type="inferred from homology"/>
<dbReference type="Proteomes" id="UP000315700">
    <property type="component" value="Chromosome"/>
</dbReference>
<dbReference type="NCBIfam" id="TIGR00278">
    <property type="entry name" value="membrane protein insertion efficiency factor YidD"/>
    <property type="match status" value="1"/>
</dbReference>
<dbReference type="KEGG" id="ccos:Pan44_31230"/>
<comment type="function">
    <text evidence="1">Could be involved in insertion of integral membrane proteins into the membrane.</text>
</comment>
<keyword evidence="3" id="KW-1185">Reference proteome</keyword>
<dbReference type="AlphaFoldDB" id="A0A517SG31"/>
<dbReference type="OrthoDB" id="9801753at2"/>
<dbReference type="HAMAP" id="MF_00386">
    <property type="entry name" value="UPF0161_YidD"/>
    <property type="match status" value="1"/>
</dbReference>